<dbReference type="AlphaFoldDB" id="A0A0F7SY45"/>
<dbReference type="Pfam" id="PF01370">
    <property type="entry name" value="Epimerase"/>
    <property type="match status" value="1"/>
</dbReference>
<dbReference type="Gene3D" id="3.40.50.720">
    <property type="entry name" value="NAD(P)-binding Rossmann-like Domain"/>
    <property type="match status" value="1"/>
</dbReference>
<evidence type="ECO:0000259" key="3">
    <source>
        <dbReference type="Pfam" id="PF01370"/>
    </source>
</evidence>
<dbReference type="InterPro" id="IPR036291">
    <property type="entry name" value="NAD(P)-bd_dom_sf"/>
</dbReference>
<keyword evidence="2" id="KW-0119">Carbohydrate metabolism</keyword>
<feature type="domain" description="NAD-dependent epimerase/dehydratase" evidence="3">
    <location>
        <begin position="18"/>
        <end position="234"/>
    </location>
</feature>
<sequence>MSAAVYPKVTLPSHVQTILITGAGGFVGQQLLISLSESFPNINFIITDVRAPSIPASIDQFKQRIASLGADLSNKDEVKNLFEGRQIDAIYAVHGIMSGGSEANFDLGYQVNVDSHTALLAATRAHHIQARQGSPLPLYVYVSGLAVYGGEKCIPEAEIEPETTPLFPETSYGTAKAICELYVFDYTRKGFIDGRIIRLPTVAIRSGAPSSAASSFISGLIREPLQGQRSECPVADSIDDPNLDNFPLYLSRVSTVIHNFIHVLSLPASAFPSYSRTVNFPGITVTTRDIIEALAVVGGSEALNLIDFKKDPKVLSIMAFWPGSFNQQAALSLGFIRDDPKTGFLDAVRDFQAELKRGQ</sequence>
<dbReference type="PANTHER" id="PTHR43103:SF3">
    <property type="entry name" value="ADP-L-GLYCERO-D-MANNO-HEPTOSE-6-EPIMERASE"/>
    <property type="match status" value="1"/>
</dbReference>
<accession>A0A0F7SY45</accession>
<proteinExistence type="predicted"/>
<dbReference type="Gene3D" id="3.90.25.10">
    <property type="entry name" value="UDP-galactose 4-epimerase, domain 1"/>
    <property type="match status" value="1"/>
</dbReference>
<protein>
    <submittedName>
        <fullName evidence="4">Putative NAD-dependent epimerases</fullName>
    </submittedName>
</protein>
<organism evidence="4">
    <name type="scientific">Phaffia rhodozyma</name>
    <name type="common">Yeast</name>
    <name type="synonym">Xanthophyllomyces dendrorhous</name>
    <dbReference type="NCBI Taxonomy" id="264483"/>
    <lineage>
        <taxon>Eukaryota</taxon>
        <taxon>Fungi</taxon>
        <taxon>Dikarya</taxon>
        <taxon>Basidiomycota</taxon>
        <taxon>Agaricomycotina</taxon>
        <taxon>Tremellomycetes</taxon>
        <taxon>Cystofilobasidiales</taxon>
        <taxon>Mrakiaceae</taxon>
        <taxon>Phaffia</taxon>
    </lineage>
</organism>
<name>A0A0F7SY45_PHARH</name>
<dbReference type="InterPro" id="IPR001509">
    <property type="entry name" value="Epimerase_deHydtase"/>
</dbReference>
<dbReference type="PANTHER" id="PTHR43103">
    <property type="entry name" value="NUCLEOSIDE-DIPHOSPHATE-SUGAR EPIMERASE"/>
    <property type="match status" value="1"/>
</dbReference>
<dbReference type="EMBL" id="LN483332">
    <property type="protein sequence ID" value="CED85198.1"/>
    <property type="molecule type" value="Genomic_DNA"/>
</dbReference>
<dbReference type="SUPFAM" id="SSF51735">
    <property type="entry name" value="NAD(P)-binding Rossmann-fold domains"/>
    <property type="match status" value="1"/>
</dbReference>
<evidence type="ECO:0000256" key="2">
    <source>
        <dbReference type="ARBA" id="ARBA00023277"/>
    </source>
</evidence>
<keyword evidence="1" id="KW-0521">NADP</keyword>
<evidence type="ECO:0000313" key="4">
    <source>
        <dbReference type="EMBL" id="CED85198.1"/>
    </source>
</evidence>
<evidence type="ECO:0000256" key="1">
    <source>
        <dbReference type="ARBA" id="ARBA00022857"/>
    </source>
</evidence>
<reference evidence="4" key="1">
    <citation type="submission" date="2014-08" db="EMBL/GenBank/DDBJ databases">
        <authorList>
            <person name="Sharma Rahul"/>
            <person name="Thines Marco"/>
        </authorList>
    </citation>
    <scope>NUCLEOTIDE SEQUENCE</scope>
</reference>